<feature type="transmembrane region" description="Helical" evidence="2">
    <location>
        <begin position="740"/>
        <end position="758"/>
    </location>
</feature>
<dbReference type="Proteomes" id="UP000199310">
    <property type="component" value="Unassembled WGS sequence"/>
</dbReference>
<keyword evidence="2" id="KW-0812">Transmembrane</keyword>
<dbReference type="AlphaFoldDB" id="A0A1I0RLV2"/>
<keyword evidence="1" id="KW-0597">Phosphoprotein</keyword>
<keyword evidence="2" id="KW-0472">Membrane</keyword>
<dbReference type="SMART" id="SM00421">
    <property type="entry name" value="HTH_LUXR"/>
    <property type="match status" value="1"/>
</dbReference>
<dbReference type="SUPFAM" id="SSF46894">
    <property type="entry name" value="C-terminal effector domain of the bipartite response regulators"/>
    <property type="match status" value="1"/>
</dbReference>
<keyword evidence="3" id="KW-0732">Signal</keyword>
<dbReference type="Pfam" id="PF07495">
    <property type="entry name" value="Y_Y_Y"/>
    <property type="match status" value="1"/>
</dbReference>
<evidence type="ECO:0000256" key="1">
    <source>
        <dbReference type="ARBA" id="ARBA00022553"/>
    </source>
</evidence>
<evidence type="ECO:0000313" key="5">
    <source>
        <dbReference type="EMBL" id="SEW42097.1"/>
    </source>
</evidence>
<dbReference type="EMBL" id="FOJG01000001">
    <property type="protein sequence ID" value="SEW42097.1"/>
    <property type="molecule type" value="Genomic_DNA"/>
</dbReference>
<dbReference type="OrthoDB" id="9809670at2"/>
<evidence type="ECO:0000256" key="3">
    <source>
        <dbReference type="SAM" id="SignalP"/>
    </source>
</evidence>
<keyword evidence="2" id="KW-1133">Transmembrane helix</keyword>
<evidence type="ECO:0000256" key="2">
    <source>
        <dbReference type="SAM" id="Phobius"/>
    </source>
</evidence>
<evidence type="ECO:0000259" key="4">
    <source>
        <dbReference type="SMART" id="SM00421"/>
    </source>
</evidence>
<dbReference type="InterPro" id="IPR016032">
    <property type="entry name" value="Sig_transdc_resp-reg_C-effctor"/>
</dbReference>
<dbReference type="GO" id="GO:0006355">
    <property type="term" value="P:regulation of DNA-templated transcription"/>
    <property type="evidence" value="ECO:0007669"/>
    <property type="project" value="InterPro"/>
</dbReference>
<evidence type="ECO:0000313" key="6">
    <source>
        <dbReference type="Proteomes" id="UP000199310"/>
    </source>
</evidence>
<dbReference type="STRING" id="29529.SAMN04488122_3066"/>
<feature type="domain" description="HTH luxR-type" evidence="4">
    <location>
        <begin position="889"/>
        <end position="946"/>
    </location>
</feature>
<dbReference type="Gene3D" id="2.130.10.10">
    <property type="entry name" value="YVTN repeat-like/Quinoprotein amine dehydrogenase"/>
    <property type="match status" value="2"/>
</dbReference>
<dbReference type="GO" id="GO:0003677">
    <property type="term" value="F:DNA binding"/>
    <property type="evidence" value="ECO:0007669"/>
    <property type="project" value="InterPro"/>
</dbReference>
<dbReference type="InterPro" id="IPR015943">
    <property type="entry name" value="WD40/YVTN_repeat-like_dom_sf"/>
</dbReference>
<dbReference type="Pfam" id="PF00196">
    <property type="entry name" value="GerE"/>
    <property type="match status" value="1"/>
</dbReference>
<proteinExistence type="predicted"/>
<dbReference type="InterPro" id="IPR011123">
    <property type="entry name" value="Y_Y_Y"/>
</dbReference>
<dbReference type="PANTHER" id="PTHR43547">
    <property type="entry name" value="TWO-COMPONENT HISTIDINE KINASE"/>
    <property type="match status" value="1"/>
</dbReference>
<dbReference type="RefSeq" id="WP_089896103.1">
    <property type="nucleotide sequence ID" value="NZ_FOJG01000001.1"/>
</dbReference>
<keyword evidence="6" id="KW-1185">Reference proteome</keyword>
<dbReference type="InterPro" id="IPR013783">
    <property type="entry name" value="Ig-like_fold"/>
</dbReference>
<gene>
    <name evidence="5" type="ORF">SAMN04488122_3066</name>
</gene>
<dbReference type="InterPro" id="IPR036388">
    <property type="entry name" value="WH-like_DNA-bd_sf"/>
</dbReference>
<dbReference type="GO" id="GO:0000155">
    <property type="term" value="F:phosphorelay sensor kinase activity"/>
    <property type="evidence" value="ECO:0007669"/>
    <property type="project" value="TreeGrafter"/>
</dbReference>
<dbReference type="SUPFAM" id="SSF50998">
    <property type="entry name" value="Quinoprotein alcohol dehydrogenase-like"/>
    <property type="match status" value="1"/>
</dbReference>
<dbReference type="PANTHER" id="PTHR43547:SF2">
    <property type="entry name" value="HYBRID SIGNAL TRANSDUCTION HISTIDINE KINASE C"/>
    <property type="match status" value="1"/>
</dbReference>
<dbReference type="InterPro" id="IPR000792">
    <property type="entry name" value="Tscrpt_reg_LuxR_C"/>
</dbReference>
<name>A0A1I0RLV2_9BACT</name>
<dbReference type="SUPFAM" id="SSF63829">
    <property type="entry name" value="Calcium-dependent phosphotriesterase"/>
    <property type="match status" value="1"/>
</dbReference>
<accession>A0A1I0RLV2</accession>
<feature type="signal peptide" evidence="3">
    <location>
        <begin position="1"/>
        <end position="18"/>
    </location>
</feature>
<dbReference type="Gene3D" id="2.60.40.10">
    <property type="entry name" value="Immunoglobulins"/>
    <property type="match status" value="1"/>
</dbReference>
<dbReference type="InterPro" id="IPR011047">
    <property type="entry name" value="Quinoprotein_ADH-like_sf"/>
</dbReference>
<organism evidence="5 6">
    <name type="scientific">Chitinophaga arvensicola</name>
    <dbReference type="NCBI Taxonomy" id="29529"/>
    <lineage>
        <taxon>Bacteria</taxon>
        <taxon>Pseudomonadati</taxon>
        <taxon>Bacteroidota</taxon>
        <taxon>Chitinophagia</taxon>
        <taxon>Chitinophagales</taxon>
        <taxon>Chitinophagaceae</taxon>
        <taxon>Chitinophaga</taxon>
    </lineage>
</organism>
<reference evidence="6" key="1">
    <citation type="submission" date="2016-10" db="EMBL/GenBank/DDBJ databases">
        <authorList>
            <person name="Varghese N."/>
            <person name="Submissions S."/>
        </authorList>
    </citation>
    <scope>NUCLEOTIDE SEQUENCE [LARGE SCALE GENOMIC DNA]</scope>
    <source>
        <strain evidence="6">DSM 3695</strain>
    </source>
</reference>
<dbReference type="Gene3D" id="1.10.10.10">
    <property type="entry name" value="Winged helix-like DNA-binding domain superfamily/Winged helix DNA-binding domain"/>
    <property type="match status" value="1"/>
</dbReference>
<feature type="chain" id="PRO_5011749808" evidence="3">
    <location>
        <begin position="19"/>
        <end position="952"/>
    </location>
</feature>
<sequence>MKHLLLLALLFHGKILLAQNTIGLPAIVNFTKAQYQGNGQTWDIDIDSKGILYFANNEGLLTFNGNYWKLYPVPNNTRLRAVKVAPDGKIYVGAQDDFGYYLPDESGILRYTSLKKNIPAGQTEFADIWNIALYDNSVFFKSNNKIFAWRDQQMKVYPAPAEWKMMGSTAHGIYAQDLQQGLLRLENGRWQPVCAGTSGKAILITAFLEEKNDTLLVATQKDGLFRIAGGRLIPLPTAADPIFRSSRIYCAIALNNGQLAIGTFSKGCYMINAADGKVIQQFSMDEGLQNNNVLRLFSDPRHNIWLALDNGIDQLRYNTAIKQILPARHNSLTTYAAKVFDRQLYIGTSDGLYHTPLDPVPDLSYSKGEFQPVANTRGQVWNLSDVNGHLLMAHQDGTFDIRGNQATPVLKDLGCWAYLPLSNQILTGCYNGLASIRYQGGAVSVTRHLSGLYESLRFLAVDQQQRIWSSHPYRGVYLFTLKNDTALHYRLFTQKDGLPATNNNYVFHVQQRMMVATMQGIYEFDDATQRFMPAKGLFAPLQHLAVQYLSEDSTGKIWLVADKKPGVLDPHQKTLTWFPELTGKIVGGFEFIYPYNEENIFFGGDKGIYHLNYKKYARHDAGLSVLLGQIKATSKKDTLLYGGYATAGPQQPVILPHAYNSFHFEFTAPPAEQGHHITYSYQLGGFDKQPGEWTAKTEKEYTNLPYGDYVFSVKAKDNLGNISGAATYAFTILPAWYQTYTARAVYALILAALIWYLYRRQRKKFAAQKDQHEQEQQHLIFQHQLELERNEKQLIQLLNEKLESDVQHKNKELATATMHLVQKGKLISNIREELLQSVKKNNDPDVLPSFKKVMRLFEEAENNEEDWAQFAQHFDDVHNNFLRTLKKLYPDLTTTDLKLCAYLRINLTTKEIAQSMGISVRGVETSRYRLRKKLNIAGETGLYDFLLSITAG</sequence>
<protein>
    <submittedName>
        <fullName evidence="5">Regulatory protein, luxR family</fullName>
    </submittedName>
</protein>